<feature type="compositionally biased region" description="Polar residues" evidence="1">
    <location>
        <begin position="333"/>
        <end position="344"/>
    </location>
</feature>
<keyword evidence="2" id="KW-1133">Transmembrane helix</keyword>
<dbReference type="EMBL" id="CAJPDQ010000012">
    <property type="protein sequence ID" value="CAF9917389.1"/>
    <property type="molecule type" value="Genomic_DNA"/>
</dbReference>
<feature type="compositionally biased region" description="Polar residues" evidence="1">
    <location>
        <begin position="192"/>
        <end position="206"/>
    </location>
</feature>
<feature type="region of interest" description="Disordered" evidence="1">
    <location>
        <begin position="258"/>
        <end position="356"/>
    </location>
</feature>
<dbReference type="Pfam" id="PF09463">
    <property type="entry name" value="Opy2"/>
    <property type="match status" value="1"/>
</dbReference>
<keyword evidence="2" id="KW-0472">Membrane</keyword>
<feature type="transmembrane region" description="Helical" evidence="2">
    <location>
        <begin position="72"/>
        <end position="96"/>
    </location>
</feature>
<feature type="compositionally biased region" description="Low complexity" evidence="1">
    <location>
        <begin position="271"/>
        <end position="288"/>
    </location>
</feature>
<name>A0A8H3F3I8_9LECA</name>
<evidence type="ECO:0000313" key="4">
    <source>
        <dbReference type="EMBL" id="CAF9917389.1"/>
    </source>
</evidence>
<evidence type="ECO:0000256" key="2">
    <source>
        <dbReference type="SAM" id="Phobius"/>
    </source>
</evidence>
<evidence type="ECO:0000313" key="5">
    <source>
        <dbReference type="Proteomes" id="UP000664169"/>
    </source>
</evidence>
<evidence type="ECO:0000259" key="3">
    <source>
        <dbReference type="Pfam" id="PF09463"/>
    </source>
</evidence>
<evidence type="ECO:0000256" key="1">
    <source>
        <dbReference type="SAM" id="MobiDB-lite"/>
    </source>
</evidence>
<feature type="domain" description="Membrane anchor Opy2 N-terminal" evidence="3">
    <location>
        <begin position="28"/>
        <end position="61"/>
    </location>
</feature>
<dbReference type="InterPro" id="IPR018571">
    <property type="entry name" value="Membrane_anchor_Opy2_N"/>
</dbReference>
<sequence>MDTQPYILVSRSPAAVVEDQLVRLFKRCVQCPPITPSCNCASGQTCSLFPADCNNCQFTQCSGTATNSGPPVAAIAGGVVGGVFVLAIIVFLAYWFRRKRHIEYPADDDQYETEEWQQMQMQQEKDEHDRYSSRMANRMSTRTVASTSSAATGRTSNIIQIAYIPGVTNRSQSTPDLVPPVPPIPAASGGSSRMSHGLSSRASQADQLLFRPDLRGSTYSGYSERESLAASRTSFASTAYRSDAIVNPMPAQAVNLLKPTPVSVKTGSKDSPTISRTGSPPPGSSSSSQHQLNTKSSIVGKFAQPRTITVTRKPSNSLKPHGFKAFELDGSDRSVSSTATSLHQRSGPASPGSNAASTFGYGSEEDDANTHLVELPANRRTMTSSIVPLNENPVELSDSSRHSSIPRAIQDSMMKAMQINMGPAPETSPFSDAHELRTPTP</sequence>
<dbReference type="Proteomes" id="UP000664169">
    <property type="component" value="Unassembled WGS sequence"/>
</dbReference>
<keyword evidence="2" id="KW-0812">Transmembrane</keyword>
<feature type="region of interest" description="Disordered" evidence="1">
    <location>
        <begin position="420"/>
        <end position="441"/>
    </location>
</feature>
<feature type="compositionally biased region" description="Basic and acidic residues" evidence="1">
    <location>
        <begin position="432"/>
        <end position="441"/>
    </location>
</feature>
<accession>A0A8H3F3I8</accession>
<feature type="region of interest" description="Disordered" evidence="1">
    <location>
        <begin position="170"/>
        <end position="209"/>
    </location>
</feature>
<proteinExistence type="predicted"/>
<keyword evidence="5" id="KW-1185">Reference proteome</keyword>
<organism evidence="4 5">
    <name type="scientific">Gomphillus americanus</name>
    <dbReference type="NCBI Taxonomy" id="1940652"/>
    <lineage>
        <taxon>Eukaryota</taxon>
        <taxon>Fungi</taxon>
        <taxon>Dikarya</taxon>
        <taxon>Ascomycota</taxon>
        <taxon>Pezizomycotina</taxon>
        <taxon>Lecanoromycetes</taxon>
        <taxon>OSLEUM clade</taxon>
        <taxon>Ostropomycetidae</taxon>
        <taxon>Ostropales</taxon>
        <taxon>Graphidaceae</taxon>
        <taxon>Gomphilloideae</taxon>
        <taxon>Gomphillus</taxon>
    </lineage>
</organism>
<protein>
    <recommendedName>
        <fullName evidence="3">Membrane anchor Opy2 N-terminal domain-containing protein</fullName>
    </recommendedName>
</protein>
<gene>
    <name evidence="4" type="ORF">GOMPHAMPRED_001238</name>
</gene>
<reference evidence="4" key="1">
    <citation type="submission" date="2021-03" db="EMBL/GenBank/DDBJ databases">
        <authorList>
            <person name="Tagirdzhanova G."/>
        </authorList>
    </citation>
    <scope>NUCLEOTIDE SEQUENCE</scope>
</reference>
<feature type="compositionally biased region" description="Low complexity" evidence="1">
    <location>
        <begin position="346"/>
        <end position="356"/>
    </location>
</feature>
<dbReference type="AlphaFoldDB" id="A0A8H3F3I8"/>
<comment type="caution">
    <text evidence="4">The sequence shown here is derived from an EMBL/GenBank/DDBJ whole genome shotgun (WGS) entry which is preliminary data.</text>
</comment>
<dbReference type="OrthoDB" id="2402916at2759"/>
<feature type="compositionally biased region" description="Polar residues" evidence="1">
    <location>
        <begin position="306"/>
        <end position="318"/>
    </location>
</feature>